<comment type="similarity">
    <text evidence="4 5">Belongs to the RlpA family.</text>
</comment>
<evidence type="ECO:0000313" key="9">
    <source>
        <dbReference type="Proteomes" id="UP000810171"/>
    </source>
</evidence>
<dbReference type="PROSITE" id="PS51724">
    <property type="entry name" value="SPOR"/>
    <property type="match status" value="1"/>
</dbReference>
<proteinExistence type="inferred from homology"/>
<dbReference type="NCBIfam" id="TIGR00413">
    <property type="entry name" value="rlpA"/>
    <property type="match status" value="1"/>
</dbReference>
<feature type="chain" id="PRO_5045756909" description="Endolytic peptidoglycan transglycosylase RlpA" evidence="6">
    <location>
        <begin position="22"/>
        <end position="276"/>
    </location>
</feature>
<protein>
    <recommendedName>
        <fullName evidence="4">Endolytic peptidoglycan transglycosylase RlpA</fullName>
        <ecNumber evidence="4">4.2.2.-</ecNumber>
    </recommendedName>
</protein>
<keyword evidence="9" id="KW-1185">Reference proteome</keyword>
<evidence type="ECO:0000256" key="5">
    <source>
        <dbReference type="RuleBase" id="RU003495"/>
    </source>
</evidence>
<dbReference type="InterPro" id="IPR009009">
    <property type="entry name" value="RlpA-like_DPBB"/>
</dbReference>
<dbReference type="InterPro" id="IPR034718">
    <property type="entry name" value="RlpA"/>
</dbReference>
<keyword evidence="4" id="KW-0449">Lipoprotein</keyword>
<organism evidence="8 9">
    <name type="scientific">Marinobacterium alkalitolerans</name>
    <dbReference type="NCBI Taxonomy" id="1542925"/>
    <lineage>
        <taxon>Bacteria</taxon>
        <taxon>Pseudomonadati</taxon>
        <taxon>Pseudomonadota</taxon>
        <taxon>Gammaproteobacteria</taxon>
        <taxon>Oceanospirillales</taxon>
        <taxon>Oceanospirillaceae</taxon>
        <taxon>Marinobacterium</taxon>
    </lineage>
</organism>
<evidence type="ECO:0000256" key="2">
    <source>
        <dbReference type="ARBA" id="ARBA00023239"/>
    </source>
</evidence>
<comment type="caution">
    <text evidence="8">The sequence shown here is derived from an EMBL/GenBank/DDBJ whole genome shotgun (WGS) entry which is preliminary data.</text>
</comment>
<sequence length="276" mass="30502">MKRLLLPLLGLVVLLSGCASKENSGRYSLKQDRGPDRAVDLSQVPDAVPRHEPHSRWGNKSPYKVLGKRYYVLPSADGYRERGIASWYGKKFHGHTTSNGEVYDMYQMSAAHKSLPLPSFVRVTNLDNNRQVVVRVNDRGPFHDRRLIDLSYAAAYRLGMLQTGTARVEVEAITPGQNDIRMLASQGRSAVSSDRAAITGRTLQVAALSSAVNANGLAERLQSLLQEPARVVGVERGDRMLYRVHLGPLTGQHTLNWLLQQLSQAGYPGAHLVDLP</sequence>
<keyword evidence="4" id="KW-0564">Palmitate</keyword>
<keyword evidence="4" id="KW-0472">Membrane</keyword>
<dbReference type="PROSITE" id="PS51257">
    <property type="entry name" value="PROKAR_LIPOPROTEIN"/>
    <property type="match status" value="1"/>
</dbReference>
<dbReference type="CDD" id="cd22268">
    <property type="entry name" value="DPBB_RlpA-like"/>
    <property type="match status" value="1"/>
</dbReference>
<keyword evidence="4" id="KW-1003">Cell membrane</keyword>
<dbReference type="InterPro" id="IPR012997">
    <property type="entry name" value="RplA"/>
</dbReference>
<dbReference type="InterPro" id="IPR036680">
    <property type="entry name" value="SPOR-like_sf"/>
</dbReference>
<dbReference type="InterPro" id="IPR007730">
    <property type="entry name" value="SPOR-like_dom"/>
</dbReference>
<dbReference type="RefSeq" id="WP_209286800.1">
    <property type="nucleotide sequence ID" value="NZ_JACVEW010000006.1"/>
</dbReference>
<dbReference type="EC" id="4.2.2.-" evidence="4"/>
<dbReference type="Pfam" id="PF03330">
    <property type="entry name" value="DPBB_1"/>
    <property type="match status" value="1"/>
</dbReference>
<dbReference type="InterPro" id="IPR036908">
    <property type="entry name" value="RlpA-like_sf"/>
</dbReference>
<name>A0ABS3Z8Z7_9GAMM</name>
<evidence type="ECO:0000256" key="4">
    <source>
        <dbReference type="HAMAP-Rule" id="MF_02071"/>
    </source>
</evidence>
<accession>A0ABS3Z8Z7</accession>
<gene>
    <name evidence="4" type="primary">rlpA</name>
    <name evidence="8" type="ORF">H9C73_05515</name>
</gene>
<keyword evidence="1 6" id="KW-0732">Signal</keyword>
<comment type="function">
    <text evidence="4">Lytic transglycosylase with a strong preference for naked glycan strands that lack stem peptides.</text>
</comment>
<evidence type="ECO:0000256" key="6">
    <source>
        <dbReference type="SAM" id="SignalP"/>
    </source>
</evidence>
<dbReference type="HAMAP" id="MF_02071">
    <property type="entry name" value="RlpA"/>
    <property type="match status" value="1"/>
</dbReference>
<keyword evidence="3 4" id="KW-0961">Cell wall biogenesis/degradation</keyword>
<evidence type="ECO:0000256" key="3">
    <source>
        <dbReference type="ARBA" id="ARBA00023316"/>
    </source>
</evidence>
<dbReference type="Pfam" id="PF05036">
    <property type="entry name" value="SPOR"/>
    <property type="match status" value="1"/>
</dbReference>
<evidence type="ECO:0000256" key="1">
    <source>
        <dbReference type="ARBA" id="ARBA00022729"/>
    </source>
</evidence>
<feature type="signal peptide" evidence="6">
    <location>
        <begin position="1"/>
        <end position="21"/>
    </location>
</feature>
<feature type="domain" description="SPOR" evidence="7">
    <location>
        <begin position="195"/>
        <end position="275"/>
    </location>
</feature>
<dbReference type="Gene3D" id="3.30.70.1070">
    <property type="entry name" value="Sporulation related repeat"/>
    <property type="match status" value="1"/>
</dbReference>
<dbReference type="SUPFAM" id="SSF50685">
    <property type="entry name" value="Barwin-like endoglucanases"/>
    <property type="match status" value="1"/>
</dbReference>
<dbReference type="SUPFAM" id="SSF110997">
    <property type="entry name" value="Sporulation related repeat"/>
    <property type="match status" value="1"/>
</dbReference>
<keyword evidence="2 4" id="KW-0456">Lyase</keyword>
<dbReference type="Proteomes" id="UP000810171">
    <property type="component" value="Unassembled WGS sequence"/>
</dbReference>
<dbReference type="Gene3D" id="2.40.40.10">
    <property type="entry name" value="RlpA-like domain"/>
    <property type="match status" value="1"/>
</dbReference>
<dbReference type="PANTHER" id="PTHR34183:SF1">
    <property type="entry name" value="ENDOLYTIC PEPTIDOGLYCAN TRANSGLYCOSYLASE RLPA"/>
    <property type="match status" value="1"/>
</dbReference>
<reference evidence="8 9" key="1">
    <citation type="submission" date="2020-09" db="EMBL/GenBank/DDBJ databases">
        <authorList>
            <person name="Tanuku N.R.S."/>
        </authorList>
    </citation>
    <scope>NUCLEOTIDE SEQUENCE [LARGE SCALE GENOMIC DNA]</scope>
    <source>
        <strain evidence="8 9">AK62</strain>
    </source>
</reference>
<dbReference type="PANTHER" id="PTHR34183">
    <property type="entry name" value="ENDOLYTIC PEPTIDOGLYCAN TRANSGLYCOSYLASE RLPA"/>
    <property type="match status" value="1"/>
</dbReference>
<evidence type="ECO:0000313" key="8">
    <source>
        <dbReference type="EMBL" id="MBP0048186.1"/>
    </source>
</evidence>
<dbReference type="EMBL" id="JACVEW010000006">
    <property type="protein sequence ID" value="MBP0048186.1"/>
    <property type="molecule type" value="Genomic_DNA"/>
</dbReference>
<evidence type="ECO:0000259" key="7">
    <source>
        <dbReference type="PROSITE" id="PS51724"/>
    </source>
</evidence>
<comment type="subcellular location">
    <subcellularLocation>
        <location evidence="4">Cell membrane</location>
        <topology evidence="4">Lipid-anchor</topology>
    </subcellularLocation>
</comment>